<evidence type="ECO:0000313" key="3">
    <source>
        <dbReference type="EMBL" id="KAL1615661.1"/>
    </source>
</evidence>
<proteinExistence type="predicted"/>
<dbReference type="InterPro" id="IPR003615">
    <property type="entry name" value="HNH_nuc"/>
</dbReference>
<evidence type="ECO:0000259" key="2">
    <source>
        <dbReference type="Pfam" id="PF13391"/>
    </source>
</evidence>
<evidence type="ECO:0000256" key="1">
    <source>
        <dbReference type="SAM" id="MobiDB-lite"/>
    </source>
</evidence>
<feature type="region of interest" description="Disordered" evidence="1">
    <location>
        <begin position="1"/>
        <end position="29"/>
    </location>
</feature>
<organism evidence="3 4">
    <name type="scientific">Neofusicoccum ribis</name>
    <dbReference type="NCBI Taxonomy" id="45134"/>
    <lineage>
        <taxon>Eukaryota</taxon>
        <taxon>Fungi</taxon>
        <taxon>Dikarya</taxon>
        <taxon>Ascomycota</taxon>
        <taxon>Pezizomycotina</taxon>
        <taxon>Dothideomycetes</taxon>
        <taxon>Dothideomycetes incertae sedis</taxon>
        <taxon>Botryosphaeriales</taxon>
        <taxon>Botryosphaeriaceae</taxon>
        <taxon>Neofusicoccum</taxon>
    </lineage>
</organism>
<feature type="compositionally biased region" description="Acidic residues" evidence="1">
    <location>
        <begin position="285"/>
        <end position="296"/>
    </location>
</feature>
<dbReference type="Proteomes" id="UP001521116">
    <property type="component" value="Unassembled WGS sequence"/>
</dbReference>
<accession>A0ABR3SAU4</accession>
<reference evidence="3 4" key="1">
    <citation type="submission" date="2024-02" db="EMBL/GenBank/DDBJ databases">
        <title>De novo assembly and annotation of 12 fungi associated with fruit tree decline syndrome in Ontario, Canada.</title>
        <authorList>
            <person name="Sulman M."/>
            <person name="Ellouze W."/>
            <person name="Ilyukhin E."/>
        </authorList>
    </citation>
    <scope>NUCLEOTIDE SEQUENCE [LARGE SCALE GENOMIC DNA]</scope>
    <source>
        <strain evidence="3 4">M1-105</strain>
    </source>
</reference>
<evidence type="ECO:0000313" key="4">
    <source>
        <dbReference type="Proteomes" id="UP001521116"/>
    </source>
</evidence>
<dbReference type="Pfam" id="PF13391">
    <property type="entry name" value="HNH_2"/>
    <property type="match status" value="1"/>
</dbReference>
<protein>
    <recommendedName>
        <fullName evidence="2">HNH nuclease domain-containing protein</fullName>
    </recommendedName>
</protein>
<sequence>MSSHHASARGWPPSSRPPHAPSTNCDADRVAQRPRTVLLRHPGYPPAHNILLALPGADGPAGGLHHETARIACAVVAANRWDGFLAADAAGASLDAGPDDILAAREYYFHVPGLPRYPVVPSFREWRFPHDGLPAAWQAAANAMGSLYAAIDGARNAMLLRADLHLAFDQMQFVFLPKPLSPGEPGCPFVVHLLDPLAHELRRLYHNVPLQAPLGVAPEYLFARFAWAVFPLLEEFLRHPVDRKLLFASDPDPVTLSAQECALFTRQALRSRSASPKKRGRSAVAEDDDPQEEETEDPTRIAIDRVRF</sequence>
<comment type="caution">
    <text evidence="3">The sequence shown here is derived from an EMBL/GenBank/DDBJ whole genome shotgun (WGS) entry which is preliminary data.</text>
</comment>
<dbReference type="EMBL" id="JAJVDC020000303">
    <property type="protein sequence ID" value="KAL1615661.1"/>
    <property type="molecule type" value="Genomic_DNA"/>
</dbReference>
<name>A0ABR3SAU4_9PEZI</name>
<gene>
    <name evidence="3" type="ORF">SLS56_011743</name>
</gene>
<feature type="region of interest" description="Disordered" evidence="1">
    <location>
        <begin position="269"/>
        <end position="300"/>
    </location>
</feature>
<keyword evidence="4" id="KW-1185">Reference proteome</keyword>
<feature type="domain" description="HNH nuclease" evidence="2">
    <location>
        <begin position="150"/>
        <end position="175"/>
    </location>
</feature>